<organism evidence="1 2">
    <name type="scientific">Candidatus Pseudomonas phytovorans</name>
    <dbReference type="NCBI Taxonomy" id="3121377"/>
    <lineage>
        <taxon>Bacteria</taxon>
        <taxon>Pseudomonadati</taxon>
        <taxon>Pseudomonadota</taxon>
        <taxon>Gammaproteobacteria</taxon>
        <taxon>Pseudomonadales</taxon>
        <taxon>Pseudomonadaceae</taxon>
        <taxon>Pseudomonas</taxon>
    </lineage>
</organism>
<dbReference type="Proteomes" id="UP001216329">
    <property type="component" value="Chromosome"/>
</dbReference>
<gene>
    <name evidence="1" type="ORF">P0Y58_05085</name>
</gene>
<sequence length="384" mass="44131">MYKLPPAVEDKLKRFQPPVDAKDFERLCVDIFEYVLKSRRIPILNRTHSRISAYGTTGDKQYGIDVRDPATQAVAQCKKHEEITTTKLRDELKKLRDYDKEVSHYFFMIKQPDVKVSLSNWIEKQNANAQAERDDSTPYPCLPSIALPELHILGWDEIRSYLGLSTFLLWKWQIAVPAGQNFHLDGLDIQELHYEVGRYRDKIDPKETPPTLEAVHAIESLLSSIDVQALSSIGESPLVHIDIIRGVEKFIGAMKEASRAIRTYGEAITKIDKRDLVVVEEGYELLNNLARQKARISAFPYLRRIAVDCRNLLGHLSSYGASEWEPEFITDELGEEHEVSGETYLRYNFTDKYPRWGVAYTDPKEIAILTKRIVSDIEVISVYQ</sequence>
<evidence type="ECO:0000313" key="2">
    <source>
        <dbReference type="Proteomes" id="UP001216329"/>
    </source>
</evidence>
<dbReference type="AlphaFoldDB" id="A0AAJ5WKN3"/>
<name>A0AAJ5WKN3_9PSED</name>
<evidence type="ECO:0008006" key="3">
    <source>
        <dbReference type="Google" id="ProtNLM"/>
    </source>
</evidence>
<proteinExistence type="predicted"/>
<protein>
    <recommendedName>
        <fullName evidence="3">Restriction endonuclease</fullName>
    </recommendedName>
</protein>
<evidence type="ECO:0000313" key="1">
    <source>
        <dbReference type="EMBL" id="WEK31574.1"/>
    </source>
</evidence>
<accession>A0AAJ5WKN3</accession>
<dbReference type="EMBL" id="CP119325">
    <property type="protein sequence ID" value="WEK31574.1"/>
    <property type="molecule type" value="Genomic_DNA"/>
</dbReference>
<reference evidence="1" key="1">
    <citation type="submission" date="2023-03" db="EMBL/GenBank/DDBJ databases">
        <title>Andean soil-derived lignocellulolytic bacterial consortium as a source of novel taxa and putative plastic-active enzymes.</title>
        <authorList>
            <person name="Diaz-Garcia L."/>
            <person name="Chuvochina M."/>
            <person name="Feuerriegel G."/>
            <person name="Bunk B."/>
            <person name="Sproer C."/>
            <person name="Streit W.R."/>
            <person name="Rodriguez L.M."/>
            <person name="Overmann J."/>
            <person name="Jimenez D.J."/>
        </authorList>
    </citation>
    <scope>NUCLEOTIDE SEQUENCE</scope>
    <source>
        <strain evidence="1">MAG 876</strain>
    </source>
</reference>